<evidence type="ECO:0000313" key="2">
    <source>
        <dbReference type="Proteomes" id="UP001501747"/>
    </source>
</evidence>
<dbReference type="EMBL" id="BAABAL010000005">
    <property type="protein sequence ID" value="GAA3998641.1"/>
    <property type="molecule type" value="Genomic_DNA"/>
</dbReference>
<organism evidence="1 2">
    <name type="scientific">Allokutzneria multivorans</name>
    <dbReference type="NCBI Taxonomy" id="1142134"/>
    <lineage>
        <taxon>Bacteria</taxon>
        <taxon>Bacillati</taxon>
        <taxon>Actinomycetota</taxon>
        <taxon>Actinomycetes</taxon>
        <taxon>Pseudonocardiales</taxon>
        <taxon>Pseudonocardiaceae</taxon>
        <taxon>Allokutzneria</taxon>
    </lineage>
</organism>
<dbReference type="RefSeq" id="WP_344872672.1">
    <property type="nucleotide sequence ID" value="NZ_BAABAL010000005.1"/>
</dbReference>
<comment type="caution">
    <text evidence="1">The sequence shown here is derived from an EMBL/GenBank/DDBJ whole genome shotgun (WGS) entry which is preliminary data.</text>
</comment>
<accession>A0ABP7RKB9</accession>
<protein>
    <submittedName>
        <fullName evidence="1">Uncharacterized protein</fullName>
    </submittedName>
</protein>
<name>A0ABP7RKB9_9PSEU</name>
<gene>
    <name evidence="1" type="ORF">GCM10022247_18560</name>
</gene>
<sequence length="109" mass="12063">MPSFTDRVPWLDQVPSLSTVDTSEWALPVGVVALVRSAAEFLLQQHVMTYRVGARPRGLGLCQVLRSASLSRRDRVVLGIAERLVQRRGVCLVVYAKPLARRVACPGEH</sequence>
<reference evidence="2" key="1">
    <citation type="journal article" date="2019" name="Int. J. Syst. Evol. Microbiol.">
        <title>The Global Catalogue of Microorganisms (GCM) 10K type strain sequencing project: providing services to taxonomists for standard genome sequencing and annotation.</title>
        <authorList>
            <consortium name="The Broad Institute Genomics Platform"/>
            <consortium name="The Broad Institute Genome Sequencing Center for Infectious Disease"/>
            <person name="Wu L."/>
            <person name="Ma J."/>
        </authorList>
    </citation>
    <scope>NUCLEOTIDE SEQUENCE [LARGE SCALE GENOMIC DNA]</scope>
    <source>
        <strain evidence="2">JCM 17342</strain>
    </source>
</reference>
<proteinExistence type="predicted"/>
<evidence type="ECO:0000313" key="1">
    <source>
        <dbReference type="EMBL" id="GAA3998641.1"/>
    </source>
</evidence>
<dbReference type="Proteomes" id="UP001501747">
    <property type="component" value="Unassembled WGS sequence"/>
</dbReference>
<keyword evidence="2" id="KW-1185">Reference proteome</keyword>